<reference evidence="1 2" key="1">
    <citation type="submission" date="2020-04" db="EMBL/GenBank/DDBJ databases">
        <title>Azohydromonas sp. isolated from soil.</title>
        <authorList>
            <person name="Dahal R.H."/>
        </authorList>
    </citation>
    <scope>NUCLEOTIDE SEQUENCE [LARGE SCALE GENOMIC DNA]</scope>
    <source>
        <strain evidence="1 2">G-1-1-14</strain>
    </source>
</reference>
<dbReference type="SUPFAM" id="SSF101327">
    <property type="entry name" value="YgfB-like"/>
    <property type="match status" value="1"/>
</dbReference>
<evidence type="ECO:0000313" key="1">
    <source>
        <dbReference type="EMBL" id="NML15665.1"/>
    </source>
</evidence>
<dbReference type="RefSeq" id="WP_169160575.1">
    <property type="nucleotide sequence ID" value="NZ_JABBFW010000007.1"/>
</dbReference>
<proteinExistence type="predicted"/>
<gene>
    <name evidence="1" type="ORF">HHL10_11860</name>
</gene>
<dbReference type="InterPro" id="IPR011978">
    <property type="entry name" value="YgfB-like"/>
</dbReference>
<dbReference type="AlphaFoldDB" id="A0A848FA85"/>
<accession>A0A848FA85</accession>
<sequence>MDYPQYDPALPDRPLSDEELSKLDATLLSLPGEAAMNVEALDGYLTALLLAPTPLASLPTTQWLPGVWGGDGEDGKPFPSNRKRKDTAVLVLRHLHNIATRLREAPDDWEPVVSVAETKDQELIDAEDWCIGFLQGTELDREGWDALFDDPELGDVLAPIVLLGGDDSGLGEAERAQLQDPQARDELSRAAVEAVLVLWERKQAQAQQASQ</sequence>
<keyword evidence="2" id="KW-1185">Reference proteome</keyword>
<name>A0A848FA85_9BURK</name>
<evidence type="ECO:0000313" key="2">
    <source>
        <dbReference type="Proteomes" id="UP000574067"/>
    </source>
</evidence>
<comment type="caution">
    <text evidence="1">The sequence shown here is derived from an EMBL/GenBank/DDBJ whole genome shotgun (WGS) entry which is preliminary data.</text>
</comment>
<organism evidence="1 2">
    <name type="scientific">Azohydromonas caseinilytica</name>
    <dbReference type="NCBI Taxonomy" id="2728836"/>
    <lineage>
        <taxon>Bacteria</taxon>
        <taxon>Pseudomonadati</taxon>
        <taxon>Pseudomonadota</taxon>
        <taxon>Betaproteobacteria</taxon>
        <taxon>Burkholderiales</taxon>
        <taxon>Sphaerotilaceae</taxon>
        <taxon>Azohydromonas</taxon>
    </lineage>
</organism>
<dbReference type="EMBL" id="JABBFW010000007">
    <property type="protein sequence ID" value="NML15665.1"/>
    <property type="molecule type" value="Genomic_DNA"/>
</dbReference>
<dbReference type="Proteomes" id="UP000574067">
    <property type="component" value="Unassembled WGS sequence"/>
</dbReference>
<dbReference type="Gene3D" id="1.20.120.740">
    <property type="entry name" value="YgfB uncharacterised protein family UPF0149, PF03695"/>
    <property type="match status" value="1"/>
</dbReference>
<protein>
    <submittedName>
        <fullName evidence="1">UPF0149 family protein</fullName>
    </submittedName>
</protein>
<dbReference type="Pfam" id="PF03695">
    <property type="entry name" value="UPF0149"/>
    <property type="match status" value="1"/>
</dbReference>
<dbReference type="NCBIfam" id="TIGR02292">
    <property type="entry name" value="ygfB_yecA"/>
    <property type="match status" value="1"/>
</dbReference>
<dbReference type="InterPro" id="IPR036255">
    <property type="entry name" value="YgfB-like_sf"/>
</dbReference>